<protein>
    <submittedName>
        <fullName evidence="3">Uncharacterized protein LOC109719239 isoform X1</fullName>
    </submittedName>
</protein>
<dbReference type="RefSeq" id="XP_020101379.1">
    <property type="nucleotide sequence ID" value="XM_020245790.1"/>
</dbReference>
<dbReference type="AlphaFoldDB" id="A0A6P5FZ86"/>
<keyword evidence="2" id="KW-1185">Reference proteome</keyword>
<accession>A0A6P5FZ86</accession>
<feature type="signal peptide" evidence="1">
    <location>
        <begin position="1"/>
        <end position="25"/>
    </location>
</feature>
<dbReference type="GeneID" id="109719239"/>
<evidence type="ECO:0000313" key="3">
    <source>
        <dbReference type="RefSeq" id="XP_020101379.1"/>
    </source>
</evidence>
<reference evidence="2" key="1">
    <citation type="journal article" date="2015" name="Nat. Genet.">
        <title>The pineapple genome and the evolution of CAM photosynthesis.</title>
        <authorList>
            <person name="Ming R."/>
            <person name="VanBuren R."/>
            <person name="Wai C.M."/>
            <person name="Tang H."/>
            <person name="Schatz M.C."/>
            <person name="Bowers J.E."/>
            <person name="Lyons E."/>
            <person name="Wang M.L."/>
            <person name="Chen J."/>
            <person name="Biggers E."/>
            <person name="Zhang J."/>
            <person name="Huang L."/>
            <person name="Zhang L."/>
            <person name="Miao W."/>
            <person name="Zhang J."/>
            <person name="Ye Z."/>
            <person name="Miao C."/>
            <person name="Lin Z."/>
            <person name="Wang H."/>
            <person name="Zhou H."/>
            <person name="Yim W.C."/>
            <person name="Priest H.D."/>
            <person name="Zheng C."/>
            <person name="Woodhouse M."/>
            <person name="Edger P.P."/>
            <person name="Guyot R."/>
            <person name="Guo H.B."/>
            <person name="Guo H."/>
            <person name="Zheng G."/>
            <person name="Singh R."/>
            <person name="Sharma A."/>
            <person name="Min X."/>
            <person name="Zheng Y."/>
            <person name="Lee H."/>
            <person name="Gurtowski J."/>
            <person name="Sedlazeck F.J."/>
            <person name="Harkess A."/>
            <person name="McKain M.R."/>
            <person name="Liao Z."/>
            <person name="Fang J."/>
            <person name="Liu J."/>
            <person name="Zhang X."/>
            <person name="Zhang Q."/>
            <person name="Hu W."/>
            <person name="Qin Y."/>
            <person name="Wang K."/>
            <person name="Chen L.Y."/>
            <person name="Shirley N."/>
            <person name="Lin Y.R."/>
            <person name="Liu L.Y."/>
            <person name="Hernandez A.G."/>
            <person name="Wright C.L."/>
            <person name="Bulone V."/>
            <person name="Tuskan G.A."/>
            <person name="Heath K."/>
            <person name="Zee F."/>
            <person name="Moore P.H."/>
            <person name="Sunkar R."/>
            <person name="Leebens-Mack J.H."/>
            <person name="Mockler T."/>
            <person name="Bennetzen J.L."/>
            <person name="Freeling M."/>
            <person name="Sankoff D."/>
            <person name="Paterson A.H."/>
            <person name="Zhu X."/>
            <person name="Yang X."/>
            <person name="Smith J.A."/>
            <person name="Cushman J.C."/>
            <person name="Paull R.E."/>
            <person name="Yu Q."/>
        </authorList>
    </citation>
    <scope>NUCLEOTIDE SEQUENCE [LARGE SCALE GENOMIC DNA]</scope>
    <source>
        <strain evidence="2">cv. F153</strain>
    </source>
</reference>
<keyword evidence="1" id="KW-0732">Signal</keyword>
<sequence>MASSSSSVAFSLVLSVSLLLPRALAGVICEELSQDLCAFAISSASQRCVLESTPRTDGGPTEYECYTSGVVVTHMSDWIETEHCVRVCGLDRNTVGISSDALLDRHFIRKLCSGACHHNCPNVVDLHSNLAAGEGESIILAELCSAHHGSPRREMVELLSSGSAPGFMASPPAQ</sequence>
<evidence type="ECO:0000256" key="1">
    <source>
        <dbReference type="SAM" id="SignalP"/>
    </source>
</evidence>
<reference evidence="3" key="2">
    <citation type="submission" date="2025-08" db="UniProtKB">
        <authorList>
            <consortium name="RefSeq"/>
        </authorList>
    </citation>
    <scope>IDENTIFICATION</scope>
    <source>
        <tissue evidence="3">Leaf</tissue>
    </source>
</reference>
<dbReference type="PANTHER" id="PTHR33649">
    <property type="entry name" value="PAR1 PROTEIN"/>
    <property type="match status" value="1"/>
</dbReference>
<feature type="chain" id="PRO_5027754117" evidence="1">
    <location>
        <begin position="26"/>
        <end position="174"/>
    </location>
</feature>
<dbReference type="Proteomes" id="UP000515123">
    <property type="component" value="Linkage group 13"/>
</dbReference>
<dbReference type="OrthoDB" id="772928at2759"/>
<gene>
    <name evidence="3" type="primary">LOC109719239</name>
</gene>
<dbReference type="Pfam" id="PF06521">
    <property type="entry name" value="PAR1"/>
    <property type="match status" value="1"/>
</dbReference>
<dbReference type="InterPro" id="IPR009489">
    <property type="entry name" value="PAR1"/>
</dbReference>
<evidence type="ECO:0000313" key="2">
    <source>
        <dbReference type="Proteomes" id="UP000515123"/>
    </source>
</evidence>
<proteinExistence type="predicted"/>
<dbReference type="PANTHER" id="PTHR33649:SF4">
    <property type="entry name" value="PAR1 PROTEIN"/>
    <property type="match status" value="1"/>
</dbReference>
<name>A0A6P5FZ86_ANACO</name>
<organism evidence="2 3">
    <name type="scientific">Ananas comosus</name>
    <name type="common">Pineapple</name>
    <name type="synonym">Ananas ananas</name>
    <dbReference type="NCBI Taxonomy" id="4615"/>
    <lineage>
        <taxon>Eukaryota</taxon>
        <taxon>Viridiplantae</taxon>
        <taxon>Streptophyta</taxon>
        <taxon>Embryophyta</taxon>
        <taxon>Tracheophyta</taxon>
        <taxon>Spermatophyta</taxon>
        <taxon>Magnoliopsida</taxon>
        <taxon>Liliopsida</taxon>
        <taxon>Poales</taxon>
        <taxon>Bromeliaceae</taxon>
        <taxon>Bromelioideae</taxon>
        <taxon>Ananas</taxon>
    </lineage>
</organism>